<evidence type="ECO:0000313" key="4">
    <source>
        <dbReference type="EMBL" id="MBD8498377.1"/>
    </source>
</evidence>
<accession>A0ABR9AW72</accession>
<dbReference type="InterPro" id="IPR023772">
    <property type="entry name" value="DNA-bd_HTH_TetR-type_CS"/>
</dbReference>
<name>A0ABR9AW72_9BACL</name>
<proteinExistence type="predicted"/>
<dbReference type="EMBL" id="JACYTN010000004">
    <property type="protein sequence ID" value="MBD8498377.1"/>
    <property type="molecule type" value="Genomic_DNA"/>
</dbReference>
<dbReference type="Pfam" id="PF00440">
    <property type="entry name" value="TetR_N"/>
    <property type="match status" value="1"/>
</dbReference>
<gene>
    <name evidence="4" type="ORF">IFO66_08630</name>
</gene>
<dbReference type="PANTHER" id="PTHR43479">
    <property type="entry name" value="ACREF/ENVCD OPERON REPRESSOR-RELATED"/>
    <property type="match status" value="1"/>
</dbReference>
<dbReference type="Gene3D" id="1.10.357.10">
    <property type="entry name" value="Tetracycline Repressor, domain 2"/>
    <property type="match status" value="1"/>
</dbReference>
<dbReference type="RefSeq" id="WP_192024763.1">
    <property type="nucleotide sequence ID" value="NZ_JACYTN010000004.1"/>
</dbReference>
<dbReference type="Proteomes" id="UP000634529">
    <property type="component" value="Unassembled WGS sequence"/>
</dbReference>
<dbReference type="SUPFAM" id="SSF46689">
    <property type="entry name" value="Homeodomain-like"/>
    <property type="match status" value="1"/>
</dbReference>
<organism evidence="4 5">
    <name type="scientific">Paenibacillus arenosi</name>
    <dbReference type="NCBI Taxonomy" id="2774142"/>
    <lineage>
        <taxon>Bacteria</taxon>
        <taxon>Bacillati</taxon>
        <taxon>Bacillota</taxon>
        <taxon>Bacilli</taxon>
        <taxon>Bacillales</taxon>
        <taxon>Paenibacillaceae</taxon>
        <taxon>Paenibacillus</taxon>
    </lineage>
</organism>
<dbReference type="InterPro" id="IPR001647">
    <property type="entry name" value="HTH_TetR"/>
</dbReference>
<feature type="domain" description="HTH tetR-type" evidence="3">
    <location>
        <begin position="7"/>
        <end position="67"/>
    </location>
</feature>
<keyword evidence="1 2" id="KW-0238">DNA-binding</keyword>
<evidence type="ECO:0000256" key="1">
    <source>
        <dbReference type="ARBA" id="ARBA00023125"/>
    </source>
</evidence>
<keyword evidence="5" id="KW-1185">Reference proteome</keyword>
<evidence type="ECO:0000256" key="2">
    <source>
        <dbReference type="PROSITE-ProRule" id="PRU00335"/>
    </source>
</evidence>
<dbReference type="InterPro" id="IPR009057">
    <property type="entry name" value="Homeodomain-like_sf"/>
</dbReference>
<protein>
    <submittedName>
        <fullName evidence="4">Helix-turn-helix transcriptional regulator</fullName>
    </submittedName>
</protein>
<dbReference type="PROSITE" id="PS01081">
    <property type="entry name" value="HTH_TETR_1"/>
    <property type="match status" value="1"/>
</dbReference>
<dbReference type="PRINTS" id="PR00455">
    <property type="entry name" value="HTHTETR"/>
</dbReference>
<evidence type="ECO:0000313" key="5">
    <source>
        <dbReference type="Proteomes" id="UP000634529"/>
    </source>
</evidence>
<sequence length="295" mass="34572">MSVDVIADKKCNIIKTAMKLFAHKGYRNTTMQEIAETCQIAKGSLYSHFKSKEDLLYSIFQTFSQSHMNMLCKSDREPYNSEKERFIHQLELHMNYSVEYREIIIFQFKESSDVINDDLVAYLKGFRAEFLSWIEKRLIQIYGPDFEPYAFDTTFTLCGMIHIFTNYLLFEKSTLDISHISRYLIRHLDYMAEKLMQEQPEPLGIKLLLEEFKVTCPVEEAVHPLHITKRMADTIADSQADEDLKVEAKQSLALIEKELTEIQPRRFLIKGMLHNLRSIPQLDIHICQLSSKLKL</sequence>
<dbReference type="InterPro" id="IPR050624">
    <property type="entry name" value="HTH-type_Tx_Regulator"/>
</dbReference>
<feature type="DNA-binding region" description="H-T-H motif" evidence="2">
    <location>
        <begin position="30"/>
        <end position="49"/>
    </location>
</feature>
<dbReference type="PROSITE" id="PS50977">
    <property type="entry name" value="HTH_TETR_2"/>
    <property type="match status" value="1"/>
</dbReference>
<dbReference type="PANTHER" id="PTHR43479:SF22">
    <property type="entry name" value="TRANSCRIPTIONAL REGULATOR, TETR FAMILY"/>
    <property type="match status" value="1"/>
</dbReference>
<evidence type="ECO:0000259" key="3">
    <source>
        <dbReference type="PROSITE" id="PS50977"/>
    </source>
</evidence>
<reference evidence="4 5" key="1">
    <citation type="submission" date="2020-09" db="EMBL/GenBank/DDBJ databases">
        <title>Paenibacillus sp. CAU 1523 isolated from sand of Haeundae Beach.</title>
        <authorList>
            <person name="Kim W."/>
        </authorList>
    </citation>
    <scope>NUCLEOTIDE SEQUENCE [LARGE SCALE GENOMIC DNA]</scope>
    <source>
        <strain evidence="4 5">CAU 1523</strain>
    </source>
</reference>
<comment type="caution">
    <text evidence="4">The sequence shown here is derived from an EMBL/GenBank/DDBJ whole genome shotgun (WGS) entry which is preliminary data.</text>
</comment>